<proteinExistence type="predicted"/>
<evidence type="ECO:0000256" key="5">
    <source>
        <dbReference type="ARBA" id="ARBA00023167"/>
    </source>
</evidence>
<evidence type="ECO:0000256" key="2">
    <source>
        <dbReference type="ARBA" id="ARBA00011974"/>
    </source>
</evidence>
<dbReference type="PANTHER" id="PTHR46832">
    <property type="entry name" value="5'-METHYLTHIOADENOSINE/S-ADENOSYLHOMOCYSTEINE NUCLEOSIDASE"/>
    <property type="match status" value="1"/>
</dbReference>
<dbReference type="Pfam" id="PF01048">
    <property type="entry name" value="PNP_UDP_1"/>
    <property type="match status" value="1"/>
</dbReference>
<evidence type="ECO:0000256" key="1">
    <source>
        <dbReference type="ARBA" id="ARBA00004945"/>
    </source>
</evidence>
<dbReference type="UniPathway" id="UPA00904">
    <property type="reaction ID" value="UER00871"/>
</dbReference>
<dbReference type="EC" id="3.2.2.9" evidence="2"/>
<dbReference type="KEGG" id="str:Sterm_1894"/>
<evidence type="ECO:0000313" key="8">
    <source>
        <dbReference type="Proteomes" id="UP000000845"/>
    </source>
</evidence>
<dbReference type="GO" id="GO:0008930">
    <property type="term" value="F:methylthioadenosine nucleosidase activity"/>
    <property type="evidence" value="ECO:0007669"/>
    <property type="project" value="InterPro"/>
</dbReference>
<protein>
    <recommendedName>
        <fullName evidence="2">adenosylhomocysteine nucleosidase</fullName>
        <ecNumber evidence="2">3.2.2.9</ecNumber>
    </recommendedName>
</protein>
<dbReference type="Gene3D" id="3.40.50.1580">
    <property type="entry name" value="Nucleoside phosphorylase domain"/>
    <property type="match status" value="1"/>
</dbReference>
<dbReference type="STRING" id="526218.Sterm_1894"/>
<sequence>MKKLLLVIFTFFSFSVFSGPVGIIGAMDKEVAGLKNEIKVKEIKNIGGIEFYSGTLQGKDVVLLKSGVGKVNSAMATDILIREFKADKIIFTGVAGAVNNKLNVGDVVISVDLVEHDFDTTAFGEKPGNVPGSDNGKFYADQSLISLAETSAQKVLGKTHVFKGTIATGDQFIADKAKVKVLEETFGAWAVEMEGASVAHVAALYKVPFVVIRAISDKADGSAHVTYDEFSNKAAENSIKIVNEMLKKM</sequence>
<dbReference type="GO" id="GO:0005829">
    <property type="term" value="C:cytosol"/>
    <property type="evidence" value="ECO:0007669"/>
    <property type="project" value="TreeGrafter"/>
</dbReference>
<dbReference type="InterPro" id="IPR010049">
    <property type="entry name" value="MTA_SAH_Nsdase"/>
</dbReference>
<comment type="pathway">
    <text evidence="1">Amino-acid biosynthesis; L-methionine biosynthesis via salvage pathway; S-methyl-5-thio-alpha-D-ribose 1-phosphate from S-methyl-5'-thioadenosine (hydrolase route): step 1/2.</text>
</comment>
<dbReference type="Proteomes" id="UP000000845">
    <property type="component" value="Chromosome"/>
</dbReference>
<dbReference type="InterPro" id="IPR035994">
    <property type="entry name" value="Nucleoside_phosphorylase_sf"/>
</dbReference>
<keyword evidence="4" id="KW-0378">Hydrolase</keyword>
<dbReference type="PANTHER" id="PTHR46832:SF1">
    <property type="entry name" value="5'-METHYLTHIOADENOSINE_S-ADENOSYLHOMOCYSTEINE NUCLEOSIDASE"/>
    <property type="match status" value="1"/>
</dbReference>
<feature type="domain" description="Nucleoside phosphorylase" evidence="6">
    <location>
        <begin position="20"/>
        <end position="247"/>
    </location>
</feature>
<keyword evidence="3" id="KW-0028">Amino-acid biosynthesis</keyword>
<dbReference type="GO" id="GO:0019509">
    <property type="term" value="P:L-methionine salvage from methylthioadenosine"/>
    <property type="evidence" value="ECO:0007669"/>
    <property type="project" value="UniProtKB-UniPathway"/>
</dbReference>
<accession>D1AJ63</accession>
<name>D1AJ63_SEBTE</name>
<dbReference type="GO" id="GO:0008782">
    <property type="term" value="F:adenosylhomocysteine nucleosidase activity"/>
    <property type="evidence" value="ECO:0007669"/>
    <property type="project" value="UniProtKB-EC"/>
</dbReference>
<evidence type="ECO:0000313" key="7">
    <source>
        <dbReference type="EMBL" id="ACZ08751.1"/>
    </source>
</evidence>
<dbReference type="AlphaFoldDB" id="D1AJ63"/>
<dbReference type="GO" id="GO:0019284">
    <property type="term" value="P:L-methionine salvage from S-adenosylmethionine"/>
    <property type="evidence" value="ECO:0007669"/>
    <property type="project" value="TreeGrafter"/>
</dbReference>
<gene>
    <name evidence="7" type="ordered locus">Sterm_1894</name>
</gene>
<keyword evidence="8" id="KW-1185">Reference proteome</keyword>
<dbReference type="CDD" id="cd09008">
    <property type="entry name" value="MTAN"/>
    <property type="match status" value="1"/>
</dbReference>
<dbReference type="NCBIfam" id="NF004079">
    <property type="entry name" value="PRK05584.1"/>
    <property type="match status" value="1"/>
</dbReference>
<dbReference type="HOGENOM" id="CLU_031248_2_0_0"/>
<keyword evidence="5" id="KW-0486">Methionine biosynthesis</keyword>
<reference evidence="8" key="1">
    <citation type="submission" date="2009-09" db="EMBL/GenBank/DDBJ databases">
        <title>The complete chromosome of Sebaldella termitidis ATCC 33386.</title>
        <authorList>
            <consortium name="US DOE Joint Genome Institute (JGI-PGF)"/>
            <person name="Lucas S."/>
            <person name="Copeland A."/>
            <person name="Lapidus A."/>
            <person name="Glavina del Rio T."/>
            <person name="Dalin E."/>
            <person name="Tice H."/>
            <person name="Bruce D."/>
            <person name="Goodwin L."/>
            <person name="Pitluck S."/>
            <person name="Kyrpides N."/>
            <person name="Mavromatis K."/>
            <person name="Ivanova N."/>
            <person name="Mikhailova N."/>
            <person name="Sims D."/>
            <person name="Meincke L."/>
            <person name="Brettin T."/>
            <person name="Detter J.C."/>
            <person name="Han C."/>
            <person name="Larimer F."/>
            <person name="Land M."/>
            <person name="Hauser L."/>
            <person name="Markowitz V."/>
            <person name="Cheng J.F."/>
            <person name="Hugenholtz P."/>
            <person name="Woyke T."/>
            <person name="Wu D."/>
            <person name="Eisen J.A."/>
        </authorList>
    </citation>
    <scope>NUCLEOTIDE SEQUENCE [LARGE SCALE GENOMIC DNA]</scope>
    <source>
        <strain evidence="8">ATCC 33386 / NCTC 11300</strain>
    </source>
</reference>
<evidence type="ECO:0000256" key="3">
    <source>
        <dbReference type="ARBA" id="ARBA00022605"/>
    </source>
</evidence>
<reference evidence="7 8" key="2">
    <citation type="journal article" date="2010" name="Stand. Genomic Sci.">
        <title>Complete genome sequence of Sebaldella termitidis type strain (NCTC 11300).</title>
        <authorList>
            <person name="Harmon-Smith M."/>
            <person name="Celia L."/>
            <person name="Chertkov O."/>
            <person name="Lapidus A."/>
            <person name="Copeland A."/>
            <person name="Glavina Del Rio T."/>
            <person name="Nolan M."/>
            <person name="Lucas S."/>
            <person name="Tice H."/>
            <person name="Cheng J.F."/>
            <person name="Han C."/>
            <person name="Detter J.C."/>
            <person name="Bruce D."/>
            <person name="Goodwin L."/>
            <person name="Pitluck S."/>
            <person name="Pati A."/>
            <person name="Liolios K."/>
            <person name="Ivanova N."/>
            <person name="Mavromatis K."/>
            <person name="Mikhailova N."/>
            <person name="Chen A."/>
            <person name="Palaniappan K."/>
            <person name="Land M."/>
            <person name="Hauser L."/>
            <person name="Chang Y.J."/>
            <person name="Jeffries C.D."/>
            <person name="Brettin T."/>
            <person name="Goker M."/>
            <person name="Beck B."/>
            <person name="Bristow J."/>
            <person name="Eisen J.A."/>
            <person name="Markowitz V."/>
            <person name="Hugenholtz P."/>
            <person name="Kyrpides N.C."/>
            <person name="Klenk H.P."/>
            <person name="Chen F."/>
        </authorList>
    </citation>
    <scope>NUCLEOTIDE SEQUENCE [LARGE SCALE GENOMIC DNA]</scope>
    <source>
        <strain evidence="8">ATCC 33386 / NCTC 11300</strain>
    </source>
</reference>
<dbReference type="NCBIfam" id="TIGR01704">
    <property type="entry name" value="MTA_SAH-Nsdase"/>
    <property type="match status" value="1"/>
</dbReference>
<evidence type="ECO:0000259" key="6">
    <source>
        <dbReference type="Pfam" id="PF01048"/>
    </source>
</evidence>
<dbReference type="EMBL" id="CP001739">
    <property type="protein sequence ID" value="ACZ08751.1"/>
    <property type="molecule type" value="Genomic_DNA"/>
</dbReference>
<dbReference type="eggNOG" id="COG0775">
    <property type="taxonomic scope" value="Bacteria"/>
</dbReference>
<dbReference type="InterPro" id="IPR000845">
    <property type="entry name" value="Nucleoside_phosphorylase_d"/>
</dbReference>
<dbReference type="GO" id="GO:0009164">
    <property type="term" value="P:nucleoside catabolic process"/>
    <property type="evidence" value="ECO:0007669"/>
    <property type="project" value="InterPro"/>
</dbReference>
<organism evidence="7 8">
    <name type="scientific">Sebaldella termitidis (strain ATCC 33386 / NCTC 11300)</name>
    <dbReference type="NCBI Taxonomy" id="526218"/>
    <lineage>
        <taxon>Bacteria</taxon>
        <taxon>Fusobacteriati</taxon>
        <taxon>Fusobacteriota</taxon>
        <taxon>Fusobacteriia</taxon>
        <taxon>Fusobacteriales</taxon>
        <taxon>Leptotrichiaceae</taxon>
        <taxon>Sebaldella</taxon>
    </lineage>
</organism>
<dbReference type="RefSeq" id="WP_012861345.1">
    <property type="nucleotide sequence ID" value="NC_013517.1"/>
</dbReference>
<evidence type="ECO:0000256" key="4">
    <source>
        <dbReference type="ARBA" id="ARBA00022801"/>
    </source>
</evidence>
<dbReference type="SUPFAM" id="SSF53167">
    <property type="entry name" value="Purine and uridine phosphorylases"/>
    <property type="match status" value="1"/>
</dbReference>